<evidence type="ECO:0000256" key="2">
    <source>
        <dbReference type="RuleBase" id="RU362119"/>
    </source>
</evidence>
<dbReference type="InterPro" id="IPR004843">
    <property type="entry name" value="Calcineurin-like_PHP"/>
</dbReference>
<keyword evidence="6" id="KW-1185">Reference proteome</keyword>
<dbReference type="RefSeq" id="WP_166151761.1">
    <property type="nucleotide sequence ID" value="NZ_JAAOIW010000005.1"/>
</dbReference>
<gene>
    <name evidence="5" type="ORF">G9U52_17340</name>
</gene>
<dbReference type="Pfam" id="PF02872">
    <property type="entry name" value="5_nucleotid_C"/>
    <property type="match status" value="1"/>
</dbReference>
<sequence>MDSPTLRLRILHSNDIHSHFEQMPSIAAAFKELRASAGEEHTLTLDIGDHMDRVRTETEGSSGEANLEIMNETGYDAITIGNNEGLTLSQETLTKLYGSQAKFKVLCSNLLDAASGDFPEWGMPYHIINKGGISIGLIGVTAYFPDFYQLLGWDIQEPVSITADLVRMLRPRVDLIVVLSHIGLRNDQRMADEIQGIDLILGGHTHHLLEEPMQIGDTFICAAGKYGQYFGIVDIELDASTHKRTKVHASIRKTSTYPEDEHIANLVHQYRSSSSQVLAKQVAYLEQPLAANWYEESPLGNLLAAGIRKWTGAELALVNAGQLLEGLEVGAVTAGRLLEICPSPINSCRMLLSGEKIWKALEESRMQEFMEKPLYGFGFRGKVLGMLNLDGLRVEYDPAAPAYSRIQAVWIGNELLDLEKEYTVGTIDMFTFGIGFLTLSEGREIEYFLPNFIRDIIREELQKPEAIEASVAQRWISKRSGI</sequence>
<name>A0ABX0J882_9BACL</name>
<feature type="domain" description="5'-Nucleotidase C-terminal" evidence="4">
    <location>
        <begin position="289"/>
        <end position="429"/>
    </location>
</feature>
<evidence type="ECO:0000313" key="6">
    <source>
        <dbReference type="Proteomes" id="UP001165962"/>
    </source>
</evidence>
<dbReference type="SUPFAM" id="SSF56300">
    <property type="entry name" value="Metallo-dependent phosphatases"/>
    <property type="match status" value="1"/>
</dbReference>
<dbReference type="Pfam" id="PF00149">
    <property type="entry name" value="Metallophos"/>
    <property type="match status" value="1"/>
</dbReference>
<evidence type="ECO:0000313" key="5">
    <source>
        <dbReference type="EMBL" id="NHN31600.1"/>
    </source>
</evidence>
<organism evidence="5 6">
    <name type="scientific">Paenibacillus agricola</name>
    <dbReference type="NCBI Taxonomy" id="2716264"/>
    <lineage>
        <taxon>Bacteria</taxon>
        <taxon>Bacillati</taxon>
        <taxon>Bacillota</taxon>
        <taxon>Bacilli</taxon>
        <taxon>Bacillales</taxon>
        <taxon>Paenibacillaceae</taxon>
        <taxon>Paenibacillus</taxon>
    </lineage>
</organism>
<comment type="similarity">
    <text evidence="2">Belongs to the 5'-nucleotidase family.</text>
</comment>
<dbReference type="InterPro" id="IPR036907">
    <property type="entry name" value="5'-Nucleotdase_C_sf"/>
</dbReference>
<keyword evidence="1" id="KW-0732">Signal</keyword>
<evidence type="ECO:0000259" key="3">
    <source>
        <dbReference type="Pfam" id="PF00149"/>
    </source>
</evidence>
<dbReference type="Proteomes" id="UP001165962">
    <property type="component" value="Unassembled WGS sequence"/>
</dbReference>
<dbReference type="Gene3D" id="3.60.21.10">
    <property type="match status" value="1"/>
</dbReference>
<dbReference type="CDD" id="cd00845">
    <property type="entry name" value="MPP_UshA_N_like"/>
    <property type="match status" value="1"/>
</dbReference>
<keyword evidence="2" id="KW-0547">Nucleotide-binding</keyword>
<dbReference type="SUPFAM" id="SSF55816">
    <property type="entry name" value="5'-nucleotidase (syn. UDP-sugar hydrolase), C-terminal domain"/>
    <property type="match status" value="1"/>
</dbReference>
<accession>A0ABX0J882</accession>
<proteinExistence type="inferred from homology"/>
<dbReference type="EMBL" id="JAAOIW010000005">
    <property type="protein sequence ID" value="NHN31600.1"/>
    <property type="molecule type" value="Genomic_DNA"/>
</dbReference>
<dbReference type="InterPro" id="IPR008334">
    <property type="entry name" value="5'-Nucleotdase_C"/>
</dbReference>
<reference evidence="5" key="1">
    <citation type="submission" date="2020-03" db="EMBL/GenBank/DDBJ databases">
        <title>Draft sequencing of Paenibacilllus sp. S3N08.</title>
        <authorList>
            <person name="Kim D.-U."/>
        </authorList>
    </citation>
    <scope>NUCLEOTIDE SEQUENCE</scope>
    <source>
        <strain evidence="5">S3N08</strain>
    </source>
</reference>
<evidence type="ECO:0000259" key="4">
    <source>
        <dbReference type="Pfam" id="PF02872"/>
    </source>
</evidence>
<protein>
    <submittedName>
        <fullName evidence="5">Bifunctional metallophosphatase/5'-nucleotidase</fullName>
    </submittedName>
</protein>
<feature type="domain" description="Calcineurin-like phosphoesterase" evidence="3">
    <location>
        <begin position="8"/>
        <end position="207"/>
    </location>
</feature>
<keyword evidence="2" id="KW-0378">Hydrolase</keyword>
<dbReference type="InterPro" id="IPR029052">
    <property type="entry name" value="Metallo-depent_PP-like"/>
</dbReference>
<dbReference type="PANTHER" id="PTHR11575">
    <property type="entry name" value="5'-NUCLEOTIDASE-RELATED"/>
    <property type="match status" value="1"/>
</dbReference>
<dbReference type="InterPro" id="IPR006179">
    <property type="entry name" value="5_nucleotidase/apyrase"/>
</dbReference>
<comment type="caution">
    <text evidence="5">The sequence shown here is derived from an EMBL/GenBank/DDBJ whole genome shotgun (WGS) entry which is preliminary data.</text>
</comment>
<evidence type="ECO:0000256" key="1">
    <source>
        <dbReference type="ARBA" id="ARBA00022729"/>
    </source>
</evidence>
<dbReference type="PRINTS" id="PR01607">
    <property type="entry name" value="APYRASEFAMLY"/>
</dbReference>
<dbReference type="PANTHER" id="PTHR11575:SF23">
    <property type="entry name" value="5-NUCLEOTIDASE FAMILY PROTEIN"/>
    <property type="match status" value="1"/>
</dbReference>
<dbReference type="Gene3D" id="3.90.780.10">
    <property type="entry name" value="5'-Nucleotidase, C-terminal domain"/>
    <property type="match status" value="1"/>
</dbReference>